<accession>C6HV79</accession>
<reference evidence="1 2" key="1">
    <citation type="journal article" date="2009" name="Appl. Environ. Microbiol.">
        <title>Community genomic and proteomic analyses of chemoautotrophic iron-oxidizing "Leptospirillum rubarum" (Group II) and "Leptospirillum ferrodiazotrophum" (Group III) bacteria in acid mine drainage biofilms.</title>
        <authorList>
            <person name="Goltsman D.S."/>
            <person name="Denef V.J."/>
            <person name="Singer S.W."/>
            <person name="VerBerkmoes N.C."/>
            <person name="Lefsrud M."/>
            <person name="Mueller R.S."/>
            <person name="Dick G.J."/>
            <person name="Sun C.L."/>
            <person name="Wheeler K.E."/>
            <person name="Zemla A."/>
            <person name="Baker B.J."/>
            <person name="Hauser L."/>
            <person name="Land M."/>
            <person name="Shah M.B."/>
            <person name="Thelen M.P."/>
            <person name="Hettich R.L."/>
            <person name="Banfield J.F."/>
        </authorList>
    </citation>
    <scope>NUCLEOTIDE SEQUENCE [LARGE SCALE GENOMIC DNA]</scope>
</reference>
<dbReference type="EMBL" id="GG693862">
    <property type="protein sequence ID" value="EES53453.1"/>
    <property type="molecule type" value="Genomic_DNA"/>
</dbReference>
<evidence type="ECO:0000313" key="1">
    <source>
        <dbReference type="EMBL" id="EES53453.1"/>
    </source>
</evidence>
<protein>
    <submittedName>
        <fullName evidence="1">Uncharacterized protein</fullName>
    </submittedName>
</protein>
<keyword evidence="2" id="KW-1185">Reference proteome</keyword>
<organism evidence="1 2">
    <name type="scientific">Leptospirillum ferrodiazotrophum</name>
    <dbReference type="NCBI Taxonomy" id="412449"/>
    <lineage>
        <taxon>Bacteria</taxon>
        <taxon>Pseudomonadati</taxon>
        <taxon>Nitrospirota</taxon>
        <taxon>Nitrospiria</taxon>
        <taxon>Nitrospirales</taxon>
        <taxon>Nitrospiraceae</taxon>
        <taxon>Leptospirillum</taxon>
    </lineage>
</organism>
<evidence type="ECO:0000313" key="2">
    <source>
        <dbReference type="Proteomes" id="UP000009374"/>
    </source>
</evidence>
<dbReference type="AlphaFoldDB" id="C6HV79"/>
<dbReference type="PROSITE" id="PS51257">
    <property type="entry name" value="PROKAR_LIPOPROTEIN"/>
    <property type="match status" value="1"/>
</dbReference>
<dbReference type="Proteomes" id="UP000009374">
    <property type="component" value="Unassembled WGS sequence"/>
</dbReference>
<sequence length="92" mass="10059">MREPHKRQGVLYPRQCPGDLDGIPGLIVGMAGCGERGFVRPATYPYSECGDRAILPSVPDMAPFVTIGTRAMASPDMRRPFRILECFPPPGL</sequence>
<gene>
    <name evidence="1" type="ORF">UBAL3_78920043</name>
</gene>
<proteinExistence type="predicted"/>
<name>C6HV79_9BACT</name>